<sequence>MKKFGYLFLPFSESSLIRHRSGLELSKAITFKQRDVGVIVCPFLRLINGEHAVASRSTRQTQSAIFLYAYHTFSPCIPDGKREEDEDEDEDEVEEENEAKVKAKAKAKAKAKDEEEEEREGNEKSQGKE</sequence>
<evidence type="ECO:0000313" key="2">
    <source>
        <dbReference type="EMBL" id="KAL2750839.1"/>
    </source>
</evidence>
<comment type="caution">
    <text evidence="2">The sequence shown here is derived from an EMBL/GenBank/DDBJ whole genome shotgun (WGS) entry which is preliminary data.</text>
</comment>
<evidence type="ECO:0000313" key="3">
    <source>
        <dbReference type="Proteomes" id="UP001607303"/>
    </source>
</evidence>
<feature type="region of interest" description="Disordered" evidence="1">
    <location>
        <begin position="75"/>
        <end position="129"/>
    </location>
</feature>
<dbReference type="AlphaFoldDB" id="A0ABD2D1P3"/>
<gene>
    <name evidence="2" type="ORF">V1477_000942</name>
</gene>
<evidence type="ECO:0000256" key="1">
    <source>
        <dbReference type="SAM" id="MobiDB-lite"/>
    </source>
</evidence>
<organism evidence="2 3">
    <name type="scientific">Vespula maculifrons</name>
    <name type="common">Eastern yellow jacket</name>
    <name type="synonym">Wasp</name>
    <dbReference type="NCBI Taxonomy" id="7453"/>
    <lineage>
        <taxon>Eukaryota</taxon>
        <taxon>Metazoa</taxon>
        <taxon>Ecdysozoa</taxon>
        <taxon>Arthropoda</taxon>
        <taxon>Hexapoda</taxon>
        <taxon>Insecta</taxon>
        <taxon>Pterygota</taxon>
        <taxon>Neoptera</taxon>
        <taxon>Endopterygota</taxon>
        <taxon>Hymenoptera</taxon>
        <taxon>Apocrita</taxon>
        <taxon>Aculeata</taxon>
        <taxon>Vespoidea</taxon>
        <taxon>Vespidae</taxon>
        <taxon>Vespinae</taxon>
        <taxon>Vespula</taxon>
    </lineage>
</organism>
<accession>A0ABD2D1P3</accession>
<keyword evidence="3" id="KW-1185">Reference proteome</keyword>
<protein>
    <submittedName>
        <fullName evidence="2">Uncharacterized protein</fullName>
    </submittedName>
</protein>
<reference evidence="2 3" key="1">
    <citation type="journal article" date="2024" name="Ann. Entomol. Soc. Am.">
        <title>Genomic analyses of the southern and eastern yellowjacket wasps (Hymenoptera: Vespidae) reveal evolutionary signatures of social life.</title>
        <authorList>
            <person name="Catto M.A."/>
            <person name="Caine P.B."/>
            <person name="Orr S.E."/>
            <person name="Hunt B.G."/>
            <person name="Goodisman M.A.D."/>
        </authorList>
    </citation>
    <scope>NUCLEOTIDE SEQUENCE [LARGE SCALE GENOMIC DNA]</scope>
    <source>
        <strain evidence="2">232</strain>
        <tissue evidence="2">Head and thorax</tissue>
    </source>
</reference>
<dbReference type="Proteomes" id="UP001607303">
    <property type="component" value="Unassembled WGS sequence"/>
</dbReference>
<name>A0ABD2D1P3_VESMC</name>
<dbReference type="EMBL" id="JAYRBN010000008">
    <property type="protein sequence ID" value="KAL2750839.1"/>
    <property type="molecule type" value="Genomic_DNA"/>
</dbReference>
<proteinExistence type="predicted"/>
<feature type="compositionally biased region" description="Acidic residues" evidence="1">
    <location>
        <begin position="84"/>
        <end position="97"/>
    </location>
</feature>